<keyword evidence="2" id="KW-1185">Reference proteome</keyword>
<sequence>MLARKKTIFKSFMMGGFEAACHVNGQGRRLDMIRQTQHDIQVEQDYTLLKSQGIQTIRDGVRWPLIEIKPGVYDFSSLEPMAAAAQKQGIQVIWTLCHYGWPDDLDVFSPAFVTRFAAFSQAVATFLRRYSDAPPFFTPVNEISYFCWVGGEVGTVYPYAKNRGYEMKLQLVRAALAGMDAIWEVSPEARFVHVEPLIHVAVPPDRPDLREAAKANHASQFEVYDMITGVLHPELGGAAKYLDIIGSNFYHENQWFHNADYIPWNEETPDEDWVPLHCLIEQAYGRYRRPIIISETSHYGGNRPAWMRMIIQEIQKVLAQDIPFLGVCIYPIIDRSDWENDDHWHNSGLWDYRLGKEGRHLRVLAKEYAVEIQRAVQLFSSNSTNEIFTTTPFRG</sequence>
<evidence type="ECO:0000313" key="1">
    <source>
        <dbReference type="EMBL" id="PSR57106.1"/>
    </source>
</evidence>
<dbReference type="Proteomes" id="UP000240357">
    <property type="component" value="Unassembled WGS sequence"/>
</dbReference>
<accession>A0A2T2YNN7</accession>
<name>A0A2T2YNN7_9BACT</name>
<dbReference type="OrthoDB" id="9816564at2"/>
<protein>
    <submittedName>
        <fullName evidence="1">Beta-glucosidase</fullName>
    </submittedName>
</protein>
<dbReference type="InterPro" id="IPR017853">
    <property type="entry name" value="GH"/>
</dbReference>
<organism evidence="1 2">
    <name type="scientific">Adhaeribacter arboris</name>
    <dbReference type="NCBI Taxonomy" id="2072846"/>
    <lineage>
        <taxon>Bacteria</taxon>
        <taxon>Pseudomonadati</taxon>
        <taxon>Bacteroidota</taxon>
        <taxon>Cytophagia</taxon>
        <taxon>Cytophagales</taxon>
        <taxon>Hymenobacteraceae</taxon>
        <taxon>Adhaeribacter</taxon>
    </lineage>
</organism>
<dbReference type="AlphaFoldDB" id="A0A2T2YNN7"/>
<dbReference type="Gene3D" id="3.20.20.80">
    <property type="entry name" value="Glycosidases"/>
    <property type="match status" value="1"/>
</dbReference>
<gene>
    <name evidence="1" type="ORF">AHMF7605_28310</name>
</gene>
<comment type="caution">
    <text evidence="1">The sequence shown here is derived from an EMBL/GenBank/DDBJ whole genome shotgun (WGS) entry which is preliminary data.</text>
</comment>
<reference evidence="1 2" key="1">
    <citation type="submission" date="2018-03" db="EMBL/GenBank/DDBJ databases">
        <title>Adhaeribacter sp. HMF7605 Genome sequencing and assembly.</title>
        <authorList>
            <person name="Kang H."/>
            <person name="Kang J."/>
            <person name="Cha I."/>
            <person name="Kim H."/>
            <person name="Joh K."/>
        </authorList>
    </citation>
    <scope>NUCLEOTIDE SEQUENCE [LARGE SCALE GENOMIC DNA]</scope>
    <source>
        <strain evidence="1 2">HMF7605</strain>
    </source>
</reference>
<dbReference type="SUPFAM" id="SSF51445">
    <property type="entry name" value="(Trans)glycosidases"/>
    <property type="match status" value="1"/>
</dbReference>
<evidence type="ECO:0000313" key="2">
    <source>
        <dbReference type="Proteomes" id="UP000240357"/>
    </source>
</evidence>
<proteinExistence type="predicted"/>
<dbReference type="EMBL" id="PYFT01000001">
    <property type="protein sequence ID" value="PSR57106.1"/>
    <property type="molecule type" value="Genomic_DNA"/>
</dbReference>
<dbReference type="RefSeq" id="WP_106933278.1">
    <property type="nucleotide sequence ID" value="NZ_PYFT01000001.1"/>
</dbReference>